<organism evidence="2">
    <name type="scientific">Cladocopium goreaui</name>
    <dbReference type="NCBI Taxonomy" id="2562237"/>
    <lineage>
        <taxon>Eukaryota</taxon>
        <taxon>Sar</taxon>
        <taxon>Alveolata</taxon>
        <taxon>Dinophyceae</taxon>
        <taxon>Suessiales</taxon>
        <taxon>Symbiodiniaceae</taxon>
        <taxon>Cladocopium</taxon>
    </lineage>
</organism>
<reference evidence="2" key="1">
    <citation type="submission" date="2022-10" db="EMBL/GenBank/DDBJ databases">
        <authorList>
            <person name="Chen Y."/>
            <person name="Dougan E. K."/>
            <person name="Chan C."/>
            <person name="Rhodes N."/>
            <person name="Thang M."/>
        </authorList>
    </citation>
    <scope>NUCLEOTIDE SEQUENCE</scope>
</reference>
<evidence type="ECO:0000313" key="3">
    <source>
        <dbReference type="EMBL" id="CAL4776248.1"/>
    </source>
</evidence>
<accession>A0A9P1CCI3</accession>
<name>A0A9P1CCI3_9DINO</name>
<dbReference type="EMBL" id="CAMXCT030001315">
    <property type="protein sequence ID" value="CAL4776248.1"/>
    <property type="molecule type" value="Genomic_DNA"/>
</dbReference>
<keyword evidence="1" id="KW-0812">Transmembrane</keyword>
<keyword evidence="4" id="KW-1185">Reference proteome</keyword>
<evidence type="ECO:0000313" key="2">
    <source>
        <dbReference type="EMBL" id="CAI3988936.1"/>
    </source>
</evidence>
<evidence type="ECO:0000313" key="4">
    <source>
        <dbReference type="Proteomes" id="UP001152797"/>
    </source>
</evidence>
<dbReference type="EMBL" id="CAMXCT020001315">
    <property type="protein sequence ID" value="CAL1142311.1"/>
    <property type="molecule type" value="Genomic_DNA"/>
</dbReference>
<keyword evidence="1" id="KW-0472">Membrane</keyword>
<feature type="transmembrane region" description="Helical" evidence="1">
    <location>
        <begin position="67"/>
        <end position="89"/>
    </location>
</feature>
<proteinExistence type="predicted"/>
<gene>
    <name evidence="2" type="ORF">C1SCF055_LOCUS16049</name>
</gene>
<keyword evidence="1" id="KW-1133">Transmembrane helix</keyword>
<dbReference type="AlphaFoldDB" id="A0A9P1CCI3"/>
<dbReference type="EMBL" id="CAMXCT010001315">
    <property type="protein sequence ID" value="CAI3988936.1"/>
    <property type="molecule type" value="Genomic_DNA"/>
</dbReference>
<reference evidence="3 4" key="2">
    <citation type="submission" date="2024-05" db="EMBL/GenBank/DDBJ databases">
        <authorList>
            <person name="Chen Y."/>
            <person name="Shah S."/>
            <person name="Dougan E. K."/>
            <person name="Thang M."/>
            <person name="Chan C."/>
        </authorList>
    </citation>
    <scope>NUCLEOTIDE SEQUENCE [LARGE SCALE GENOMIC DNA]</scope>
</reference>
<dbReference type="OrthoDB" id="447830at2759"/>
<protein>
    <submittedName>
        <fullName evidence="2">Uncharacterized protein</fullName>
    </submittedName>
</protein>
<evidence type="ECO:0000256" key="1">
    <source>
        <dbReference type="SAM" id="Phobius"/>
    </source>
</evidence>
<comment type="caution">
    <text evidence="2">The sequence shown here is derived from an EMBL/GenBank/DDBJ whole genome shotgun (WGS) entry which is preliminary data.</text>
</comment>
<sequence>MFTPLMASAAGYAATAYFYNLGRFKFDAEQRQDCIYQIQNMRLAQWGLFREDVRDVFSLSQSNMDNYILVGALIVTAVMNFIFVGYPAFPLEPRWLLLLWNNCVFACITFGPVAE</sequence>
<dbReference type="Proteomes" id="UP001152797">
    <property type="component" value="Unassembled WGS sequence"/>
</dbReference>